<comment type="caution">
    <text evidence="1">The sequence shown here is derived from an EMBL/GenBank/DDBJ whole genome shotgun (WGS) entry which is preliminary data.</text>
</comment>
<name>A0A8J6DX12_GALPY</name>
<feature type="non-terminal residue" evidence="1">
    <location>
        <position position="67"/>
    </location>
</feature>
<evidence type="ECO:0000313" key="1">
    <source>
        <dbReference type="EMBL" id="KAG8522935.1"/>
    </source>
</evidence>
<proteinExistence type="predicted"/>
<dbReference type="EMBL" id="JAGFMF010011429">
    <property type="protein sequence ID" value="KAG8522935.1"/>
    <property type="molecule type" value="Genomic_DNA"/>
</dbReference>
<keyword evidence="2" id="KW-1185">Reference proteome</keyword>
<protein>
    <submittedName>
        <fullName evidence="1">Uncharacterized protein</fullName>
    </submittedName>
</protein>
<organism evidence="1 2">
    <name type="scientific">Galemys pyrenaicus</name>
    <name type="common">Iberian desman</name>
    <name type="synonym">Pyrenean desman</name>
    <dbReference type="NCBI Taxonomy" id="202257"/>
    <lineage>
        <taxon>Eukaryota</taxon>
        <taxon>Metazoa</taxon>
        <taxon>Chordata</taxon>
        <taxon>Craniata</taxon>
        <taxon>Vertebrata</taxon>
        <taxon>Euteleostomi</taxon>
        <taxon>Mammalia</taxon>
        <taxon>Eutheria</taxon>
        <taxon>Laurasiatheria</taxon>
        <taxon>Eulipotyphla</taxon>
        <taxon>Talpidae</taxon>
        <taxon>Galemys</taxon>
    </lineage>
</organism>
<dbReference type="Proteomes" id="UP000700334">
    <property type="component" value="Unassembled WGS sequence"/>
</dbReference>
<sequence length="67" mass="7718">IQPSHSSFRPGHSEVTAQKSDPHFFYCLSRDVRIQKQPGVFQNSVEDDRKLFSFEKIELQGEVAHNS</sequence>
<dbReference type="AlphaFoldDB" id="A0A8J6DX12"/>
<reference evidence="1" key="1">
    <citation type="journal article" date="2021" name="Evol. Appl.">
        <title>The genome of the Pyrenean desman and the effects of bottlenecks and inbreeding on the genomic landscape of an endangered species.</title>
        <authorList>
            <person name="Escoda L."/>
            <person name="Castresana J."/>
        </authorList>
    </citation>
    <scope>NUCLEOTIDE SEQUENCE</scope>
    <source>
        <strain evidence="1">IBE-C5619</strain>
    </source>
</reference>
<accession>A0A8J6DX12</accession>
<gene>
    <name evidence="1" type="ORF">J0S82_010150</name>
</gene>
<feature type="non-terminal residue" evidence="1">
    <location>
        <position position="1"/>
    </location>
</feature>
<evidence type="ECO:0000313" key="2">
    <source>
        <dbReference type="Proteomes" id="UP000700334"/>
    </source>
</evidence>